<dbReference type="InterPro" id="IPR027417">
    <property type="entry name" value="P-loop_NTPase"/>
</dbReference>
<evidence type="ECO:0000256" key="1">
    <source>
        <dbReference type="ARBA" id="ARBA00022448"/>
    </source>
</evidence>
<dbReference type="SUPFAM" id="SSF52540">
    <property type="entry name" value="P-loop containing nucleoside triphosphate hydrolases"/>
    <property type="match status" value="1"/>
</dbReference>
<dbReference type="InterPro" id="IPR017871">
    <property type="entry name" value="ABC_transporter-like_CS"/>
</dbReference>
<dbReference type="GO" id="GO:0016887">
    <property type="term" value="F:ATP hydrolysis activity"/>
    <property type="evidence" value="ECO:0007669"/>
    <property type="project" value="InterPro"/>
</dbReference>
<protein>
    <submittedName>
        <fullName evidence="5">ABC transporter, ATP-binding protein YrbF</fullName>
    </submittedName>
</protein>
<gene>
    <name evidence="5" type="ORF">C41B8_10323</name>
</gene>
<dbReference type="STRING" id="1304275.C41B8_10323"/>
<dbReference type="InterPro" id="IPR003593">
    <property type="entry name" value="AAA+_ATPase"/>
</dbReference>
<dbReference type="Pfam" id="PF00005">
    <property type="entry name" value="ABC_tran"/>
    <property type="match status" value="1"/>
</dbReference>
<dbReference type="CDD" id="cd03261">
    <property type="entry name" value="ABC_Org_Solvent_Resistant"/>
    <property type="match status" value="1"/>
</dbReference>
<sequence length="277" mass="30411">MTDSTATTSTTDNLVEVRDLHFRLGSRVIYQGVDIDIARGRITAIMGPSGTGKTTLLRLISGQWRADSGSVHFDGQSVTGMSQKTLFEQRKRMGMLFQSGALLTDLSVFDNVAFPIREHTKLPERLIRDIVLMKLEAVGLRGARDLAPAQLSGGMARRVALARAIALDPEMIMYDEPFAGQDPISMGVLLRLIRRLNDVLGLTSIVVSHDVKETLGIADYVYVISDGHVIDHGDPEHIRHSDSAWVQQFITASPDGPVPFHYADTPYAEDLLGGDRT</sequence>
<proteinExistence type="predicted"/>
<organism evidence="5 6">
    <name type="scientific">Salinisphaera hydrothermalis (strain C41B8)</name>
    <dbReference type="NCBI Taxonomy" id="1304275"/>
    <lineage>
        <taxon>Bacteria</taxon>
        <taxon>Pseudomonadati</taxon>
        <taxon>Pseudomonadota</taxon>
        <taxon>Gammaproteobacteria</taxon>
        <taxon>Salinisphaerales</taxon>
        <taxon>Salinisphaeraceae</taxon>
        <taxon>Salinisphaera</taxon>
    </lineage>
</organism>
<evidence type="ECO:0000259" key="4">
    <source>
        <dbReference type="PROSITE" id="PS50893"/>
    </source>
</evidence>
<keyword evidence="2" id="KW-0547">Nucleotide-binding</keyword>
<feature type="domain" description="ABC transporter" evidence="4">
    <location>
        <begin position="15"/>
        <end position="251"/>
    </location>
</feature>
<dbReference type="PROSITE" id="PS00211">
    <property type="entry name" value="ABC_TRANSPORTER_1"/>
    <property type="match status" value="1"/>
</dbReference>
<dbReference type="Proteomes" id="UP000028302">
    <property type="component" value="Unassembled WGS sequence"/>
</dbReference>
<keyword evidence="1" id="KW-0813">Transport</keyword>
<dbReference type="InterPro" id="IPR003439">
    <property type="entry name" value="ABC_transporter-like_ATP-bd"/>
</dbReference>
<dbReference type="OrthoDB" id="9802264at2"/>
<keyword evidence="3 5" id="KW-0067">ATP-binding</keyword>
<evidence type="ECO:0000256" key="2">
    <source>
        <dbReference type="ARBA" id="ARBA00022741"/>
    </source>
</evidence>
<dbReference type="RefSeq" id="WP_051883374.1">
    <property type="nucleotide sequence ID" value="NZ_APNK01000013.1"/>
</dbReference>
<evidence type="ECO:0000313" key="5">
    <source>
        <dbReference type="EMBL" id="KEZ77417.1"/>
    </source>
</evidence>
<dbReference type="GO" id="GO:0005524">
    <property type="term" value="F:ATP binding"/>
    <property type="evidence" value="ECO:0007669"/>
    <property type="project" value="UniProtKB-KW"/>
</dbReference>
<evidence type="ECO:0000313" key="6">
    <source>
        <dbReference type="Proteomes" id="UP000028302"/>
    </source>
</evidence>
<dbReference type="Gene3D" id="3.40.50.300">
    <property type="entry name" value="P-loop containing nucleotide triphosphate hydrolases"/>
    <property type="match status" value="1"/>
</dbReference>
<accession>A0A084IL33</accession>
<dbReference type="PANTHER" id="PTHR43023">
    <property type="entry name" value="PROTEIN TRIGALACTOSYLDIACYLGLYCEROL 3, CHLOROPLASTIC"/>
    <property type="match status" value="1"/>
</dbReference>
<comment type="caution">
    <text evidence="5">The sequence shown here is derived from an EMBL/GenBank/DDBJ whole genome shotgun (WGS) entry which is preliminary data.</text>
</comment>
<dbReference type="SMART" id="SM00382">
    <property type="entry name" value="AAA"/>
    <property type="match status" value="1"/>
</dbReference>
<dbReference type="PROSITE" id="PS50893">
    <property type="entry name" value="ABC_TRANSPORTER_2"/>
    <property type="match status" value="1"/>
</dbReference>
<name>A0A084IL33_SALHC</name>
<dbReference type="AlphaFoldDB" id="A0A084IL33"/>
<dbReference type="PATRIC" id="fig|1304275.5.peg.2104"/>
<dbReference type="EMBL" id="APNK01000013">
    <property type="protein sequence ID" value="KEZ77417.1"/>
    <property type="molecule type" value="Genomic_DNA"/>
</dbReference>
<evidence type="ECO:0000256" key="3">
    <source>
        <dbReference type="ARBA" id="ARBA00022840"/>
    </source>
</evidence>
<reference evidence="5 6" key="1">
    <citation type="submission" date="2013-03" db="EMBL/GenBank/DDBJ databases">
        <title>Salinisphaera hydrothermalis C41B8 Genome Sequencing.</title>
        <authorList>
            <person name="Li C."/>
            <person name="Lai Q."/>
            <person name="Shao Z."/>
        </authorList>
    </citation>
    <scope>NUCLEOTIDE SEQUENCE [LARGE SCALE GENOMIC DNA]</scope>
    <source>
        <strain evidence="5 6">C41B8</strain>
    </source>
</reference>
<dbReference type="eggNOG" id="COG1127">
    <property type="taxonomic scope" value="Bacteria"/>
</dbReference>
<dbReference type="PANTHER" id="PTHR43023:SF6">
    <property type="entry name" value="INTERMEMBRANE PHOSPHOLIPID TRANSPORT SYSTEM ATP-BINDING PROTEIN MLAF"/>
    <property type="match status" value="1"/>
</dbReference>
<keyword evidence="6" id="KW-1185">Reference proteome</keyword>